<dbReference type="PANTHER" id="PTHR34531:SF1">
    <property type="entry name" value="CHROMOSOME 5 OPEN READING FRAME 34"/>
    <property type="match status" value="1"/>
</dbReference>
<feature type="domain" description="C5orf34-like C-terminal" evidence="1">
    <location>
        <begin position="333"/>
        <end position="400"/>
    </location>
</feature>
<evidence type="ECO:0008006" key="5">
    <source>
        <dbReference type="Google" id="ProtNLM"/>
    </source>
</evidence>
<reference evidence="3" key="2">
    <citation type="journal article" date="2023" name="Science">
        <title>Genomic signatures of disease resistance in endangered staghorn corals.</title>
        <authorList>
            <person name="Vollmer S.V."/>
            <person name="Selwyn J.D."/>
            <person name="Despard B.A."/>
            <person name="Roesel C.L."/>
        </authorList>
    </citation>
    <scope>NUCLEOTIDE SEQUENCE</scope>
    <source>
        <strain evidence="3">K2</strain>
    </source>
</reference>
<dbReference type="Pfam" id="PF15025">
    <property type="entry name" value="C5orf34-like_N"/>
    <property type="match status" value="1"/>
</dbReference>
<keyword evidence="4" id="KW-1185">Reference proteome</keyword>
<dbReference type="AlphaFoldDB" id="A0AAD9VG52"/>
<reference evidence="3" key="1">
    <citation type="journal article" date="2023" name="G3 (Bethesda)">
        <title>Whole genome assembly and annotation of the endangered Caribbean coral Acropora cervicornis.</title>
        <authorList>
            <person name="Selwyn J.D."/>
            <person name="Vollmer S.V."/>
        </authorList>
    </citation>
    <scope>NUCLEOTIDE SEQUENCE</scope>
    <source>
        <strain evidence="3">K2</strain>
    </source>
</reference>
<comment type="caution">
    <text evidence="3">The sequence shown here is derived from an EMBL/GenBank/DDBJ whole genome shotgun (WGS) entry which is preliminary data.</text>
</comment>
<name>A0AAD9VG52_ACRCE</name>
<organism evidence="3 4">
    <name type="scientific">Acropora cervicornis</name>
    <name type="common">Staghorn coral</name>
    <dbReference type="NCBI Taxonomy" id="6130"/>
    <lineage>
        <taxon>Eukaryota</taxon>
        <taxon>Metazoa</taxon>
        <taxon>Cnidaria</taxon>
        <taxon>Anthozoa</taxon>
        <taxon>Hexacorallia</taxon>
        <taxon>Scleractinia</taxon>
        <taxon>Astrocoeniina</taxon>
        <taxon>Acroporidae</taxon>
        <taxon>Acropora</taxon>
    </lineage>
</organism>
<dbReference type="InterPro" id="IPR053901">
    <property type="entry name" value="C5orf34-like"/>
</dbReference>
<protein>
    <recommendedName>
        <fullName evidence="5">DUF4524 domain-containing protein</fullName>
    </recommendedName>
</protein>
<evidence type="ECO:0000259" key="1">
    <source>
        <dbReference type="Pfam" id="PF15016"/>
    </source>
</evidence>
<dbReference type="PANTHER" id="PTHR34531">
    <property type="entry name" value="ZGC:153352"/>
    <property type="match status" value="1"/>
</dbReference>
<feature type="non-terminal residue" evidence="3">
    <location>
        <position position="460"/>
    </location>
</feature>
<feature type="domain" description="C5orf34-like N-terminal" evidence="2">
    <location>
        <begin position="18"/>
        <end position="79"/>
    </location>
</feature>
<dbReference type="InterPro" id="IPR027830">
    <property type="entry name" value="C5orf34-like_N"/>
</dbReference>
<proteinExistence type="predicted"/>
<gene>
    <name evidence="3" type="ORF">P5673_000979</name>
</gene>
<evidence type="ECO:0000259" key="2">
    <source>
        <dbReference type="Pfam" id="PF15025"/>
    </source>
</evidence>
<dbReference type="Proteomes" id="UP001249851">
    <property type="component" value="Unassembled WGS sequence"/>
</dbReference>
<dbReference type="InterPro" id="IPR027865">
    <property type="entry name" value="C5orf34-like_C"/>
</dbReference>
<dbReference type="EMBL" id="JARQWQ010000002">
    <property type="protein sequence ID" value="KAK2573333.1"/>
    <property type="molecule type" value="Genomic_DNA"/>
</dbReference>
<sequence>MAATSKPNEAINSFDLLILEDNDGLFIKYKDGSSLELSPCGAVFLYRQMTPKSFKMKQLTRFAVSSYRNKVSEALRIRNYHAKRPYLCRELTETQEMKYCHWPTQPTLDFITRLPNGSTQVLSLDGFASLTLLPHKQLFIVRFRAEVKHSRFQKGAGERQERQQKTYFVWQEQIHSSFSHPEEWSYPLQLLLDAVNITGGHPVTSPPKSNNSVTELPQSLPVICQASHHHTWRSSLVQNESANLEILWKTNIKLIWKDGTIFRFFHQKTGLPSCEVILEDGSLMRSQSAEILERVYSADKPPLDRFLKKEYSVSKLLKQAASVTLPKPTSPAELVETAHVPGTGRFKAFSNGNINVVFCDRTILDLQKATDDKENGYSCQLMLPNGAMEYFQLTDQKQCAIYHKLKYSDPDMNSQQCQFVDVPLEEVQNTNIAARQSKNLEDDKALTQLCCSQDREAIIN</sequence>
<evidence type="ECO:0000313" key="4">
    <source>
        <dbReference type="Proteomes" id="UP001249851"/>
    </source>
</evidence>
<dbReference type="Pfam" id="PF15016">
    <property type="entry name" value="C5orf34_C"/>
    <property type="match status" value="1"/>
</dbReference>
<accession>A0AAD9VG52</accession>
<evidence type="ECO:0000313" key="3">
    <source>
        <dbReference type="EMBL" id="KAK2573333.1"/>
    </source>
</evidence>